<comment type="caution">
    <text evidence="6">The sequence shown here is derived from an EMBL/GenBank/DDBJ whole genome shotgun (WGS) entry which is preliminary data.</text>
</comment>
<evidence type="ECO:0000313" key="6">
    <source>
        <dbReference type="EMBL" id="GAG43348.1"/>
    </source>
</evidence>
<dbReference type="AlphaFoldDB" id="X0Y3R5"/>
<dbReference type="PANTHER" id="PTHR11236:SF48">
    <property type="entry name" value="ISOCHORISMATE SYNTHASE MENF"/>
    <property type="match status" value="1"/>
</dbReference>
<reference evidence="6" key="1">
    <citation type="journal article" date="2014" name="Front. Microbiol.">
        <title>High frequency of phylogenetically diverse reductive dehalogenase-homologous genes in deep subseafloor sedimentary metagenomes.</title>
        <authorList>
            <person name="Kawai M."/>
            <person name="Futagami T."/>
            <person name="Toyoda A."/>
            <person name="Takaki Y."/>
            <person name="Nishi S."/>
            <person name="Hori S."/>
            <person name="Arai W."/>
            <person name="Tsubouchi T."/>
            <person name="Morono Y."/>
            <person name="Uchiyama I."/>
            <person name="Ito T."/>
            <person name="Fujiyama A."/>
            <person name="Inagaki F."/>
            <person name="Takami H."/>
        </authorList>
    </citation>
    <scope>NUCLEOTIDE SEQUENCE</scope>
    <source>
        <strain evidence="6">Expedition CK06-06</strain>
    </source>
</reference>
<dbReference type="GO" id="GO:0016829">
    <property type="term" value="F:lyase activity"/>
    <property type="evidence" value="ECO:0007669"/>
    <property type="project" value="UniProtKB-KW"/>
</dbReference>
<evidence type="ECO:0000256" key="4">
    <source>
        <dbReference type="ARBA" id="ARBA00023239"/>
    </source>
</evidence>
<sequence length="61" mass="6824">YIKLRNLNPSPYMFYINGSEGTLVGSSPETFLRVEVGEEGRETKIEIRPIAGTKPRGIINN</sequence>
<proteinExistence type="predicted"/>
<evidence type="ECO:0000256" key="1">
    <source>
        <dbReference type="ARBA" id="ARBA00001946"/>
    </source>
</evidence>
<dbReference type="GO" id="GO:0046872">
    <property type="term" value="F:metal ion binding"/>
    <property type="evidence" value="ECO:0007669"/>
    <property type="project" value="UniProtKB-KW"/>
</dbReference>
<gene>
    <name evidence="6" type="ORF">S01H1_85896</name>
</gene>
<comment type="cofactor">
    <cofactor evidence="1">
        <name>Mg(2+)</name>
        <dbReference type="ChEBI" id="CHEBI:18420"/>
    </cofactor>
</comment>
<evidence type="ECO:0000259" key="5">
    <source>
        <dbReference type="Pfam" id="PF00425"/>
    </source>
</evidence>
<name>X0Y3R5_9ZZZZ</name>
<feature type="domain" description="Chorismate-utilising enzyme C-terminal" evidence="5">
    <location>
        <begin position="1"/>
        <end position="57"/>
    </location>
</feature>
<feature type="non-terminal residue" evidence="6">
    <location>
        <position position="61"/>
    </location>
</feature>
<dbReference type="GO" id="GO:0000162">
    <property type="term" value="P:L-tryptophan biosynthetic process"/>
    <property type="evidence" value="ECO:0007669"/>
    <property type="project" value="TreeGrafter"/>
</dbReference>
<dbReference type="PANTHER" id="PTHR11236">
    <property type="entry name" value="AMINOBENZOATE/ANTHRANILATE SYNTHASE"/>
    <property type="match status" value="1"/>
</dbReference>
<dbReference type="InterPro" id="IPR019999">
    <property type="entry name" value="Anth_synth_I-like"/>
</dbReference>
<keyword evidence="3" id="KW-0460">Magnesium</keyword>
<dbReference type="Gene3D" id="3.60.120.10">
    <property type="entry name" value="Anthranilate synthase"/>
    <property type="match status" value="1"/>
</dbReference>
<dbReference type="EMBL" id="BARS01059195">
    <property type="protein sequence ID" value="GAG43348.1"/>
    <property type="molecule type" value="Genomic_DNA"/>
</dbReference>
<organism evidence="6">
    <name type="scientific">marine sediment metagenome</name>
    <dbReference type="NCBI Taxonomy" id="412755"/>
    <lineage>
        <taxon>unclassified sequences</taxon>
        <taxon>metagenomes</taxon>
        <taxon>ecological metagenomes</taxon>
    </lineage>
</organism>
<feature type="non-terminal residue" evidence="6">
    <location>
        <position position="1"/>
    </location>
</feature>
<dbReference type="InterPro" id="IPR015890">
    <property type="entry name" value="Chorismate_C"/>
</dbReference>
<accession>X0Y3R5</accession>
<keyword evidence="2" id="KW-0479">Metal-binding</keyword>
<evidence type="ECO:0000256" key="2">
    <source>
        <dbReference type="ARBA" id="ARBA00022723"/>
    </source>
</evidence>
<evidence type="ECO:0000256" key="3">
    <source>
        <dbReference type="ARBA" id="ARBA00022842"/>
    </source>
</evidence>
<protein>
    <recommendedName>
        <fullName evidence="5">Chorismate-utilising enzyme C-terminal domain-containing protein</fullName>
    </recommendedName>
</protein>
<dbReference type="Pfam" id="PF00425">
    <property type="entry name" value="Chorismate_bind"/>
    <property type="match status" value="1"/>
</dbReference>
<dbReference type="InterPro" id="IPR005801">
    <property type="entry name" value="ADC_synthase"/>
</dbReference>
<dbReference type="SUPFAM" id="SSF56322">
    <property type="entry name" value="ADC synthase"/>
    <property type="match status" value="1"/>
</dbReference>
<keyword evidence="4" id="KW-0456">Lyase</keyword>